<dbReference type="PROSITE" id="PS51186">
    <property type="entry name" value="GNAT"/>
    <property type="match status" value="1"/>
</dbReference>
<feature type="transmembrane region" description="Helical" evidence="2">
    <location>
        <begin position="1688"/>
        <end position="1711"/>
    </location>
</feature>
<dbReference type="PANTHER" id="PTHR13018:SF5">
    <property type="entry name" value="RE44586P"/>
    <property type="match status" value="1"/>
</dbReference>
<dbReference type="Gene3D" id="3.90.260.10">
    <property type="entry name" value="Transglutaminase-like"/>
    <property type="match status" value="1"/>
</dbReference>
<feature type="compositionally biased region" description="Low complexity" evidence="1">
    <location>
        <begin position="2020"/>
        <end position="2040"/>
    </location>
</feature>
<dbReference type="PROSITE" id="PS50021">
    <property type="entry name" value="CH"/>
    <property type="match status" value="1"/>
</dbReference>
<feature type="transmembrane region" description="Helical" evidence="2">
    <location>
        <begin position="1920"/>
        <end position="1945"/>
    </location>
</feature>
<dbReference type="Gene3D" id="1.10.418.10">
    <property type="entry name" value="Calponin-like domain"/>
    <property type="match status" value="1"/>
</dbReference>
<feature type="transmembrane region" description="Helical" evidence="2">
    <location>
        <begin position="1886"/>
        <end position="1908"/>
    </location>
</feature>
<keyword evidence="2" id="KW-1133">Transmembrane helix</keyword>
<dbReference type="InterPro" id="IPR001715">
    <property type="entry name" value="CH_dom"/>
</dbReference>
<feature type="region of interest" description="Disordered" evidence="1">
    <location>
        <begin position="764"/>
        <end position="793"/>
    </location>
</feature>
<dbReference type="SUPFAM" id="SSF54001">
    <property type="entry name" value="Cysteine proteinases"/>
    <property type="match status" value="1"/>
</dbReference>
<dbReference type="InterPro" id="IPR036872">
    <property type="entry name" value="CH_dom_sf"/>
</dbReference>
<feature type="domain" description="N-acetyltransferase" evidence="4">
    <location>
        <begin position="18"/>
        <end position="180"/>
    </location>
</feature>
<feature type="transmembrane region" description="Helical" evidence="2">
    <location>
        <begin position="1382"/>
        <end position="1404"/>
    </location>
</feature>
<evidence type="ECO:0000259" key="3">
    <source>
        <dbReference type="PROSITE" id="PS50021"/>
    </source>
</evidence>
<dbReference type="GO" id="GO:0005886">
    <property type="term" value="C:plasma membrane"/>
    <property type="evidence" value="ECO:0007669"/>
    <property type="project" value="TreeGrafter"/>
</dbReference>
<dbReference type="GO" id="GO:0016747">
    <property type="term" value="F:acyltransferase activity, transferring groups other than amino-acyl groups"/>
    <property type="evidence" value="ECO:0007669"/>
    <property type="project" value="InterPro"/>
</dbReference>
<keyword evidence="2" id="KW-0812">Transmembrane</keyword>
<evidence type="ECO:0000259" key="4">
    <source>
        <dbReference type="PROSITE" id="PS51186"/>
    </source>
</evidence>
<dbReference type="Pfam" id="PF08445">
    <property type="entry name" value="FR47"/>
    <property type="match status" value="1"/>
</dbReference>
<comment type="caution">
    <text evidence="5">The sequence shown here is derived from an EMBL/GenBank/DDBJ whole genome shotgun (WGS) entry which is preliminary data.</text>
</comment>
<feature type="transmembrane region" description="Helical" evidence="2">
    <location>
        <begin position="1828"/>
        <end position="1849"/>
    </location>
</feature>
<dbReference type="InterPro" id="IPR000182">
    <property type="entry name" value="GNAT_dom"/>
</dbReference>
<reference evidence="5 6" key="1">
    <citation type="submission" date="2016-02" db="EMBL/GenBank/DDBJ databases">
        <title>Genome analysis of coral dinoflagellate symbionts highlights evolutionary adaptations to a symbiotic lifestyle.</title>
        <authorList>
            <person name="Aranda M."/>
            <person name="Li Y."/>
            <person name="Liew Y.J."/>
            <person name="Baumgarten S."/>
            <person name="Simakov O."/>
            <person name="Wilson M."/>
            <person name="Piel J."/>
            <person name="Ashoor H."/>
            <person name="Bougouffa S."/>
            <person name="Bajic V.B."/>
            <person name="Ryu T."/>
            <person name="Ravasi T."/>
            <person name="Bayer T."/>
            <person name="Micklem G."/>
            <person name="Kim H."/>
            <person name="Bhak J."/>
            <person name="Lajeunesse T.C."/>
            <person name="Voolstra C.R."/>
        </authorList>
    </citation>
    <scope>NUCLEOTIDE SEQUENCE [LARGE SCALE GENOMIC DNA]</scope>
    <source>
        <strain evidence="5 6">CCMP2467</strain>
    </source>
</reference>
<keyword evidence="2" id="KW-0472">Membrane</keyword>
<evidence type="ECO:0000256" key="1">
    <source>
        <dbReference type="SAM" id="MobiDB-lite"/>
    </source>
</evidence>
<evidence type="ECO:0000256" key="2">
    <source>
        <dbReference type="SAM" id="Phobius"/>
    </source>
</evidence>
<gene>
    <name evidence="5" type="primary">TAGLN3</name>
    <name evidence="5" type="ORF">AK812_SmicGene31714</name>
</gene>
<feature type="compositionally biased region" description="Low complexity" evidence="1">
    <location>
        <begin position="1139"/>
        <end position="1155"/>
    </location>
</feature>
<feature type="region of interest" description="Disordered" evidence="1">
    <location>
        <begin position="1345"/>
        <end position="1379"/>
    </location>
</feature>
<dbReference type="OrthoDB" id="430149at2759"/>
<evidence type="ECO:0000313" key="6">
    <source>
        <dbReference type="Proteomes" id="UP000186817"/>
    </source>
</evidence>
<dbReference type="Proteomes" id="UP000186817">
    <property type="component" value="Unassembled WGS sequence"/>
</dbReference>
<proteinExistence type="predicted"/>
<feature type="region of interest" description="Disordered" evidence="1">
    <location>
        <begin position="1"/>
        <end position="21"/>
    </location>
</feature>
<feature type="compositionally biased region" description="Polar residues" evidence="1">
    <location>
        <begin position="1118"/>
        <end position="1128"/>
    </location>
</feature>
<feature type="region of interest" description="Disordered" evidence="1">
    <location>
        <begin position="1418"/>
        <end position="1450"/>
    </location>
</feature>
<feature type="transmembrane region" description="Helical" evidence="2">
    <location>
        <begin position="1746"/>
        <end position="1766"/>
    </location>
</feature>
<feature type="compositionally biased region" description="Low complexity" evidence="1">
    <location>
        <begin position="2113"/>
        <end position="2127"/>
    </location>
</feature>
<feature type="transmembrane region" description="Helical" evidence="2">
    <location>
        <begin position="1951"/>
        <end position="1971"/>
    </location>
</feature>
<protein>
    <submittedName>
        <fullName evidence="5">Transgelin-3</fullName>
    </submittedName>
</protein>
<feature type="compositionally biased region" description="Pro residues" evidence="1">
    <location>
        <begin position="1156"/>
        <end position="1185"/>
    </location>
</feature>
<feature type="compositionally biased region" description="Acidic residues" evidence="1">
    <location>
        <begin position="1364"/>
        <end position="1379"/>
    </location>
</feature>
<feature type="region of interest" description="Disordered" evidence="1">
    <location>
        <begin position="2096"/>
        <end position="2134"/>
    </location>
</feature>
<dbReference type="Pfam" id="PF00307">
    <property type="entry name" value="CH"/>
    <property type="match status" value="1"/>
</dbReference>
<feature type="transmembrane region" description="Helical" evidence="2">
    <location>
        <begin position="1861"/>
        <end position="1880"/>
    </location>
</feature>
<dbReference type="GO" id="GO:0005227">
    <property type="term" value="F:calcium-activated cation channel activity"/>
    <property type="evidence" value="ECO:0007669"/>
    <property type="project" value="InterPro"/>
</dbReference>
<name>A0A1Q9CVY6_SYMMI</name>
<dbReference type="InterPro" id="IPR045122">
    <property type="entry name" value="Csc1-like"/>
</dbReference>
<dbReference type="Pfam" id="PF02714">
    <property type="entry name" value="RSN1_7TM"/>
    <property type="match status" value="1"/>
</dbReference>
<dbReference type="InterPro" id="IPR038765">
    <property type="entry name" value="Papain-like_cys_pep_sf"/>
</dbReference>
<feature type="region of interest" description="Disordered" evidence="1">
    <location>
        <begin position="2020"/>
        <end position="2046"/>
    </location>
</feature>
<feature type="compositionally biased region" description="Polar residues" evidence="1">
    <location>
        <begin position="776"/>
        <end position="793"/>
    </location>
</feature>
<dbReference type="Gene3D" id="3.40.630.30">
    <property type="match status" value="1"/>
</dbReference>
<feature type="region of interest" description="Disordered" evidence="1">
    <location>
        <begin position="1057"/>
        <end position="1224"/>
    </location>
</feature>
<organism evidence="5 6">
    <name type="scientific">Symbiodinium microadriaticum</name>
    <name type="common">Dinoflagellate</name>
    <name type="synonym">Zooxanthella microadriatica</name>
    <dbReference type="NCBI Taxonomy" id="2951"/>
    <lineage>
        <taxon>Eukaryota</taxon>
        <taxon>Sar</taxon>
        <taxon>Alveolata</taxon>
        <taxon>Dinophyceae</taxon>
        <taxon>Suessiales</taxon>
        <taxon>Symbiodiniaceae</taxon>
        <taxon>Symbiodinium</taxon>
    </lineage>
</organism>
<evidence type="ECO:0000313" key="5">
    <source>
        <dbReference type="EMBL" id="OLP87102.1"/>
    </source>
</evidence>
<keyword evidence="6" id="KW-1185">Reference proteome</keyword>
<dbReference type="InterPro" id="IPR003864">
    <property type="entry name" value="CSC1/OSCA1-like_7TM"/>
</dbReference>
<feature type="domain" description="Calponin-homology (CH)" evidence="3">
    <location>
        <begin position="2138"/>
        <end position="2242"/>
    </location>
</feature>
<dbReference type="PANTHER" id="PTHR13018">
    <property type="entry name" value="PROBABLE MEMBRANE PROTEIN DUF221-RELATED"/>
    <property type="match status" value="1"/>
</dbReference>
<accession>A0A1Q9CVY6</accession>
<feature type="transmembrane region" description="Helical" evidence="2">
    <location>
        <begin position="1787"/>
        <end position="1808"/>
    </location>
</feature>
<dbReference type="EMBL" id="LSRX01000880">
    <property type="protein sequence ID" value="OLP87102.1"/>
    <property type="molecule type" value="Genomic_DNA"/>
</dbReference>
<feature type="region of interest" description="Disordered" evidence="1">
    <location>
        <begin position="621"/>
        <end position="698"/>
    </location>
</feature>
<dbReference type="SUPFAM" id="SSF55729">
    <property type="entry name" value="Acyl-CoA N-acyltransferases (Nat)"/>
    <property type="match status" value="1"/>
</dbReference>
<sequence length="2276" mass="248918">MSAGYELRRYGRNSGPSPPLPATLEEPLLRLLELFGPDFPNYFGPVMRKVLFSERAAEDPFSDCAVFGSYAVPSSDAQPGFAAHCNVWINVKSKVGLFGFVITHPDHRGKGLARKVCEDVMQQQDAKFPKSLLLLGTGSAAAAKIYQSLGFAHLCGGFDNGLKGYNPDDLGEWILARRRDLPDPPGAETAAEGFHWETFTYAHWPDCCYLLTADGDAAADRKLKAFGPLTSEEGFLQHAESTRVLVHASTQRVVGVRVGNGDDCYLLQSVIGSAELCEQLRGPGSSGLIDLSAALSDSSGSRPEQFALSRPKEFAQCRDIKDKSPFLHLMAAGPTPETLSLKQLEILAWFARLRYLNQVCSHPLLKATALSNARVAPADVLSLSGTALVQRLKLSVVPSSNTKEHPLLAACRAAQYWEGSHLATALAFTGLCRAAGRRVRLVVCFDLHTPLPKHLTGKMRQLAERLRSGGIGVESAVALALEMEAKGLPPTWQKAVDIAAVHGYANPLDAATARAGVWVEILDEGSNWYAADLASSLVTKRPRKSWLYEYAVSTGLLCAADDTLKGGEYCVMTDVSARYHYSSDSLDFIRTERVGTSWKNLQSWWKRCLVAFSDAAPCERRRDPAATTCTETPKMDADEVAPRAAPSDAADEEASPSKVDSMPEGPKTVPGPRKRELVKEATPAPKASRRTNTGFPSVEPFESFAQDLQQFLERNEREPWRHSSDEEERKLAKWLASVRVLLQKGALESHREVLKRLCPSWPSRETKKASAPVAPQLSSSEGPQPKTLQQHTQMSLVKASLALSKCRSQAERRAMLRQLQLDNHPDKNPDASARPVFEYVQTIWEREFKKSGEDAATDPICKPAEQPNAPDGRELRSVIHKQCWITPWAFDAMPVVITDGDVCYKNEQHLRTQCRGTERLECAGTAAGPLAPSGSCHAGGFLFLWEGTCCGRETWHNDARCTELPKCERALRETGIAVAIAIPIVVGCLFLSLRCLCRSWQASSASTASPNAQDMEMMRVAPVWDQVSQPPSSQGGSLPSHWGGALAADAFRTEVAPGPAHAAEAPRKSQHRKSERVTFRTQDSVLEFSTEAAKVQPSKDPLPRKSIISEEPPEANAPRSSVASTAPRESTMPPAPPVSTSQAPKPAPTPTKAVPEPVPVPAPAAKPSQAPPAKPAVAPKEPPAQPAAVPKESPAPPPVTAPEAPAPKAESPEETISDAVDPNDHTARLIGCGAGWLAMSHKNVLEVAGLDGVVVVRFLDFGHLEIDGFKFCILGCLLCAAPRLQQVLVPMYGTSQCQEQGFKHWSNITCPQESKKRGRNGEIFPEKRARLRLWASDAFVQQDDADIGEASGSRDASDVSEYRDDVDDDGDGDDADDDDDSMMVVATMMFMTMIMSVTMAMALVRVALMHVPPPVTQTTITKTSIDDDDADGGGSEGADTFGQPQLLKRSSTDEIVHKEEEDNGDIADRSKAGFYHFMVAEWANFLNFRKKRFKQMVLGRLGNGAAQASRSVLVENVPKAKESLLVRELCIASAPQNKSFVLPRFRAFRGGPKRSLAFMPAKLFELDPHLDNVRRSRRTTCHVDESSLLTGLDFPVVAQEFSRKVKTYTTSLAGTVAKALPATELVRSSISCTSTAFVTFTTVQTRVLAEQVLLSHKSRWQIRTAPEARDVVWSNASTPWKLSHPRTIVAKVACLVGVLFWSLPVTAIQAWSNVGGWSTFNIKFLAWLAPDSHGNCRLCRTFMEKYVPVVALLLLLSLLPYVFELISFRYERYKVKSEAHRIVLNRYFGYLMATLYVAVVIGSVWNTFELILKEPPKALGLVRREVPRVAIYFITFVLARVGISLPILIFYPGMFKGPVHCYFATDASDAAMVLVLGLTYSTVAPFIMPACTLYFALATVFYRWLFLYVYEPEFDCAGSFWYDLFDCSVFGLFCSNVTLMALATFTGDFKSYNFVATALLPIGTLVFKAYCERRYARPSRNVALEDAVQADEQAHELQEEGDNSICLDYEFYVDPILTSRSTPKSSPTSSSCSTAASPTPTRRDPTDGICEVKVALGTEPAQCFVDVSESHIHSYDHALTPFVGEATPGRHDRLRQTKGEATTSGKGAGKGAKGQAAPAAKAAAGSANPNRGETITGANLEEEVTRWVEAVSGESQGDATFGAWLKDGQVLCKVANTIQPGIIPAINTSRMPFKQMENVTAFIKACRTLGVLEKDVFSTVDLFEAKNLTSVQRQQFFVEDSKRQSQVVTQFTGLRQDIADELRTGHNVRVAGQPPS</sequence>
<dbReference type="InterPro" id="IPR036985">
    <property type="entry name" value="Transglutaminase-like_sf"/>
</dbReference>
<dbReference type="SMART" id="SM00033">
    <property type="entry name" value="CH"/>
    <property type="match status" value="1"/>
</dbReference>
<dbReference type="InterPro" id="IPR013653">
    <property type="entry name" value="GCN5-like_dom"/>
</dbReference>
<dbReference type="InterPro" id="IPR016181">
    <property type="entry name" value="Acyl_CoA_acyltransferase"/>
</dbReference>
<dbReference type="SUPFAM" id="SSF47576">
    <property type="entry name" value="Calponin-homology domain, CH-domain"/>
    <property type="match status" value="1"/>
</dbReference>